<dbReference type="Gramene" id="OB02G10340.1">
    <property type="protein sequence ID" value="OB02G10340.1"/>
    <property type="gene ID" value="OB02G10340"/>
</dbReference>
<dbReference type="Proteomes" id="UP000006038">
    <property type="component" value="Unassembled WGS sequence"/>
</dbReference>
<evidence type="ECO:0000256" key="1">
    <source>
        <dbReference type="ARBA" id="ARBA00004141"/>
    </source>
</evidence>
<feature type="transmembrane region" description="Helical" evidence="6">
    <location>
        <begin position="136"/>
        <end position="159"/>
    </location>
</feature>
<proteinExistence type="inferred from homology"/>
<dbReference type="EnsemblPlants" id="OB02G10340.1">
    <property type="protein sequence ID" value="OB02G10340.1"/>
    <property type="gene ID" value="OB02G10340"/>
</dbReference>
<evidence type="ECO:0000259" key="7">
    <source>
        <dbReference type="Pfam" id="PF00892"/>
    </source>
</evidence>
<protein>
    <recommendedName>
        <fullName evidence="6">WAT1-related protein</fullName>
    </recommendedName>
</protein>
<comment type="similarity">
    <text evidence="2 6">Belongs to the drug/metabolite transporter (DMT) superfamily. Plant drug/metabolite exporter (P-DME) (TC 2.A.7.4) family.</text>
</comment>
<feature type="transmembrane region" description="Helical" evidence="6">
    <location>
        <begin position="43"/>
        <end position="63"/>
    </location>
</feature>
<name>J3L8R7_ORYBR</name>
<feature type="transmembrane region" description="Helical" evidence="6">
    <location>
        <begin position="279"/>
        <end position="300"/>
    </location>
</feature>
<dbReference type="InterPro" id="IPR037185">
    <property type="entry name" value="EmrE-like"/>
</dbReference>
<dbReference type="KEGG" id="obr:102700208"/>
<dbReference type="OrthoDB" id="1728340at2759"/>
<evidence type="ECO:0000256" key="2">
    <source>
        <dbReference type="ARBA" id="ARBA00007635"/>
    </source>
</evidence>
<evidence type="ECO:0000313" key="9">
    <source>
        <dbReference type="Proteomes" id="UP000006038"/>
    </source>
</evidence>
<feature type="transmembrane region" description="Helical" evidence="6">
    <location>
        <begin position="75"/>
        <end position="97"/>
    </location>
</feature>
<dbReference type="OMA" id="FLIMTWC"/>
<feature type="transmembrane region" description="Helical" evidence="6">
    <location>
        <begin position="306"/>
        <end position="325"/>
    </location>
</feature>
<organism evidence="8">
    <name type="scientific">Oryza brachyantha</name>
    <name type="common">malo sina</name>
    <dbReference type="NCBI Taxonomy" id="4533"/>
    <lineage>
        <taxon>Eukaryota</taxon>
        <taxon>Viridiplantae</taxon>
        <taxon>Streptophyta</taxon>
        <taxon>Embryophyta</taxon>
        <taxon>Tracheophyta</taxon>
        <taxon>Spermatophyta</taxon>
        <taxon>Magnoliopsida</taxon>
        <taxon>Liliopsida</taxon>
        <taxon>Poales</taxon>
        <taxon>Poaceae</taxon>
        <taxon>BOP clade</taxon>
        <taxon>Oryzoideae</taxon>
        <taxon>Oryzeae</taxon>
        <taxon>Oryzinae</taxon>
        <taxon>Oryza</taxon>
    </lineage>
</organism>
<keyword evidence="4 6" id="KW-1133">Transmembrane helix</keyword>
<reference evidence="8" key="1">
    <citation type="submission" date="2013-04" db="UniProtKB">
        <authorList>
            <consortium name="EnsemblPlants"/>
        </authorList>
    </citation>
    <scope>IDENTIFICATION</scope>
</reference>
<accession>J3L8R7</accession>
<dbReference type="AlphaFoldDB" id="J3L8R7"/>
<dbReference type="PANTHER" id="PTHR31218">
    <property type="entry name" value="WAT1-RELATED PROTEIN"/>
    <property type="match status" value="1"/>
</dbReference>
<dbReference type="InterPro" id="IPR030184">
    <property type="entry name" value="WAT1-related"/>
</dbReference>
<sequence>MMMMLLQGSECRTVMAMLVFDLISAVMTALVKKALQQGLNRLVLITLRQLVATLFLAPIAFFKERNTRPKLTSEILVYLFFSALLGAGLSQYTFFYGLQYTTATYAITFANLSPVLTFLIAIALKVESLNMKSKAGGAKILGTLTSMAGLLVLSLYKGVALTNRSAMEASGAGGEKKKQWTLGTVVLLGNCLCFSLWLLLQTKLTKKYPAIYSSTAIMFFISTLQGGALTLATGRLTASAWAWAVTTKLEILTILYSGVMASGVGYLIMTWCVGKRGPVFTAAFIPVIQIMVAFIDFFVLHEQLHLGSVVGSVLMILGLYLLLWGKKRDAAAASSSVVVVCCPKQLEEAAAPVVVKL</sequence>
<evidence type="ECO:0000256" key="3">
    <source>
        <dbReference type="ARBA" id="ARBA00022692"/>
    </source>
</evidence>
<dbReference type="GeneID" id="102700208"/>
<dbReference type="GO" id="GO:0022857">
    <property type="term" value="F:transmembrane transporter activity"/>
    <property type="evidence" value="ECO:0007669"/>
    <property type="project" value="InterPro"/>
</dbReference>
<feature type="transmembrane region" description="Helical" evidence="6">
    <location>
        <begin position="251"/>
        <end position="272"/>
    </location>
</feature>
<feature type="domain" description="EamA" evidence="7">
    <location>
        <begin position="182"/>
        <end position="323"/>
    </location>
</feature>
<evidence type="ECO:0000313" key="8">
    <source>
        <dbReference type="EnsemblPlants" id="OB02G10340.1"/>
    </source>
</evidence>
<dbReference type="RefSeq" id="XP_006646763.2">
    <property type="nucleotide sequence ID" value="XM_006646700.2"/>
</dbReference>
<feature type="transmembrane region" description="Helical" evidence="6">
    <location>
        <begin position="211"/>
        <end position="231"/>
    </location>
</feature>
<dbReference type="HOGENOM" id="CLU_025359_1_0_1"/>
<feature type="transmembrane region" description="Helical" evidence="6">
    <location>
        <begin position="12"/>
        <end position="31"/>
    </location>
</feature>
<dbReference type="GO" id="GO:0016020">
    <property type="term" value="C:membrane"/>
    <property type="evidence" value="ECO:0007669"/>
    <property type="project" value="UniProtKB-SubCell"/>
</dbReference>
<comment type="subcellular location">
    <subcellularLocation>
        <location evidence="1 6">Membrane</location>
        <topology evidence="1 6">Multi-pass membrane protein</topology>
    </subcellularLocation>
</comment>
<keyword evidence="3 6" id="KW-0812">Transmembrane</keyword>
<feature type="domain" description="EamA" evidence="7">
    <location>
        <begin position="14"/>
        <end position="141"/>
    </location>
</feature>
<evidence type="ECO:0000256" key="5">
    <source>
        <dbReference type="ARBA" id="ARBA00023136"/>
    </source>
</evidence>
<keyword evidence="9" id="KW-1185">Reference proteome</keyword>
<feature type="transmembrane region" description="Helical" evidence="6">
    <location>
        <begin position="179"/>
        <end position="199"/>
    </location>
</feature>
<feature type="transmembrane region" description="Helical" evidence="6">
    <location>
        <begin position="103"/>
        <end position="124"/>
    </location>
</feature>
<gene>
    <name evidence="8" type="primary">LOC102700208</name>
</gene>
<evidence type="ECO:0000256" key="4">
    <source>
        <dbReference type="ARBA" id="ARBA00022989"/>
    </source>
</evidence>
<keyword evidence="5 6" id="KW-0472">Membrane</keyword>
<dbReference type="InterPro" id="IPR000620">
    <property type="entry name" value="EamA_dom"/>
</dbReference>
<evidence type="ECO:0000256" key="6">
    <source>
        <dbReference type="RuleBase" id="RU363077"/>
    </source>
</evidence>
<dbReference type="SUPFAM" id="SSF103481">
    <property type="entry name" value="Multidrug resistance efflux transporter EmrE"/>
    <property type="match status" value="2"/>
</dbReference>
<dbReference type="Pfam" id="PF00892">
    <property type="entry name" value="EamA"/>
    <property type="match status" value="2"/>
</dbReference>